<dbReference type="eggNOG" id="KOG3105">
    <property type="taxonomic scope" value="Eukaryota"/>
</dbReference>
<organism evidence="4 5">
    <name type="scientific">Phytophthora nicotianae P1569</name>
    <dbReference type="NCBI Taxonomy" id="1317065"/>
    <lineage>
        <taxon>Eukaryota</taxon>
        <taxon>Sar</taxon>
        <taxon>Stramenopiles</taxon>
        <taxon>Oomycota</taxon>
        <taxon>Peronosporomycetes</taxon>
        <taxon>Peronosporales</taxon>
        <taxon>Peronosporaceae</taxon>
        <taxon>Phytophthora</taxon>
    </lineage>
</organism>
<evidence type="ECO:0000313" key="5">
    <source>
        <dbReference type="Proteomes" id="UP000018721"/>
    </source>
</evidence>
<evidence type="ECO:0000259" key="3">
    <source>
        <dbReference type="Pfam" id="PF03221"/>
    </source>
</evidence>
<dbReference type="OrthoDB" id="104300at2759"/>
<keyword evidence="5" id="KW-1185">Reference proteome</keyword>
<evidence type="ECO:0000313" key="4">
    <source>
        <dbReference type="EMBL" id="ETI41699.1"/>
    </source>
</evidence>
<feature type="domain" description="HTH CENPB-type" evidence="3">
    <location>
        <begin position="100"/>
        <end position="134"/>
    </location>
</feature>
<dbReference type="InterPro" id="IPR050863">
    <property type="entry name" value="CenT-Element_Derived"/>
</dbReference>
<evidence type="ECO:0000256" key="1">
    <source>
        <dbReference type="ARBA" id="ARBA00023125"/>
    </source>
</evidence>
<dbReference type="GO" id="GO:0003677">
    <property type="term" value="F:DNA binding"/>
    <property type="evidence" value="ECO:0007669"/>
    <property type="project" value="UniProtKB-KW"/>
</dbReference>
<dbReference type="InterPro" id="IPR004875">
    <property type="entry name" value="DDE_SF_endonuclease_dom"/>
</dbReference>
<gene>
    <name evidence="4" type="ORF">F443_13081</name>
</gene>
<dbReference type="HOGENOM" id="CLU_031434_1_0_1"/>
<dbReference type="GO" id="GO:0005634">
    <property type="term" value="C:nucleus"/>
    <property type="evidence" value="ECO:0007669"/>
    <property type="project" value="TreeGrafter"/>
</dbReference>
<dbReference type="PANTHER" id="PTHR19303:SF57">
    <property type="entry name" value="HTH CENPB-TYPE DOMAIN-CONTAINING PROTEIN"/>
    <property type="match status" value="1"/>
</dbReference>
<dbReference type="Gene3D" id="1.10.10.60">
    <property type="entry name" value="Homeodomain-like"/>
    <property type="match status" value="1"/>
</dbReference>
<proteinExistence type="predicted"/>
<dbReference type="Pfam" id="PF03221">
    <property type="entry name" value="HTH_Tnp_Tc5"/>
    <property type="match status" value="1"/>
</dbReference>
<name>V9ER15_PHYNI</name>
<feature type="domain" description="DDE-1" evidence="2">
    <location>
        <begin position="197"/>
        <end position="330"/>
    </location>
</feature>
<dbReference type="Pfam" id="PF03184">
    <property type="entry name" value="DDE_1"/>
    <property type="match status" value="1"/>
</dbReference>
<dbReference type="Proteomes" id="UP000018721">
    <property type="component" value="Unassembled WGS sequence"/>
</dbReference>
<dbReference type="PANTHER" id="PTHR19303">
    <property type="entry name" value="TRANSPOSON"/>
    <property type="match status" value="1"/>
</dbReference>
<keyword evidence="1" id="KW-0238">DNA-binding</keyword>
<comment type="caution">
    <text evidence="4">The sequence shown here is derived from an EMBL/GenBank/DDBJ whole genome shotgun (WGS) entry which is preliminary data.</text>
</comment>
<reference evidence="4 5" key="1">
    <citation type="submission" date="2013-11" db="EMBL/GenBank/DDBJ databases">
        <title>The Genome Sequence of Phytophthora parasitica P1569.</title>
        <authorList>
            <consortium name="The Broad Institute Genomics Platform"/>
            <person name="Russ C."/>
            <person name="Tyler B."/>
            <person name="Panabieres F."/>
            <person name="Shan W."/>
            <person name="Tripathy S."/>
            <person name="Grunwald N."/>
            <person name="Machado M."/>
            <person name="Johnson C.S."/>
            <person name="Arredondo F."/>
            <person name="Hong C."/>
            <person name="Coffey M."/>
            <person name="Young S.K."/>
            <person name="Zeng Q."/>
            <person name="Gargeya S."/>
            <person name="Fitzgerald M."/>
            <person name="Abouelleil A."/>
            <person name="Alvarado L."/>
            <person name="Chapman S.B."/>
            <person name="Gainer-Dewar J."/>
            <person name="Goldberg J."/>
            <person name="Griggs A."/>
            <person name="Gujja S."/>
            <person name="Hansen M."/>
            <person name="Howarth C."/>
            <person name="Imamovic A."/>
            <person name="Ireland A."/>
            <person name="Larimer J."/>
            <person name="McCowan C."/>
            <person name="Murphy C."/>
            <person name="Pearson M."/>
            <person name="Poon T.W."/>
            <person name="Priest M."/>
            <person name="Roberts A."/>
            <person name="Saif S."/>
            <person name="Shea T."/>
            <person name="Sykes S."/>
            <person name="Wortman J."/>
            <person name="Nusbaum C."/>
            <person name="Birren B."/>
        </authorList>
    </citation>
    <scope>NUCLEOTIDE SEQUENCE [LARGE SCALE GENOMIC DNA]</scope>
    <source>
        <strain evidence="4 5">P1569</strain>
    </source>
</reference>
<dbReference type="AlphaFoldDB" id="V9ER15"/>
<protein>
    <submittedName>
        <fullName evidence="4">Uncharacterized protein</fullName>
    </submittedName>
</protein>
<sequence length="332" mass="38055">MPPGRRRVTGNGRKELNHARTCFSNSRKLETVLYFENHNVNETLDKFFSGLDDHAREQKRKLLYQWRKEREKLTQLCATPRLARLKYVRSSYCATILPADAERELVQWINTLRKDGAPVSATMLELQAKETATDYHEADAVAIKFAVDVQQKMLELRATKVYNADQTGVLFEYLPKHSINKTGSKTVWVRGADKDKERFSVMLLADSDCIKYPLYVVLKSSRSTVDGGDEANWKYRRGFGIHVWKGAKTIMEETDLQLYANPTAWWKAQIHVEFLKGNFGNRSMPRQPILLLVDDFSGHWTPDVMAYAKEIDVYLMNVPPSCTAVCQPADIA</sequence>
<dbReference type="InterPro" id="IPR006600">
    <property type="entry name" value="HTH_CenpB_DNA-bd_dom"/>
</dbReference>
<evidence type="ECO:0000259" key="2">
    <source>
        <dbReference type="Pfam" id="PF03184"/>
    </source>
</evidence>
<accession>V9ER15</accession>
<dbReference type="EMBL" id="ANIZ01002233">
    <property type="protein sequence ID" value="ETI41699.1"/>
    <property type="molecule type" value="Genomic_DNA"/>
</dbReference>